<evidence type="ECO:0000259" key="1">
    <source>
        <dbReference type="Pfam" id="PF00561"/>
    </source>
</evidence>
<evidence type="ECO:0000313" key="3">
    <source>
        <dbReference type="Proteomes" id="UP001243844"/>
    </source>
</evidence>
<dbReference type="AlphaFoldDB" id="A0AAW8JD41"/>
<evidence type="ECO:0000313" key="2">
    <source>
        <dbReference type="EMBL" id="MDQ8936520.1"/>
    </source>
</evidence>
<dbReference type="SUPFAM" id="SSF53474">
    <property type="entry name" value="alpha/beta-Hydrolases"/>
    <property type="match status" value="1"/>
</dbReference>
<keyword evidence="2" id="KW-0378">Hydrolase</keyword>
<name>A0AAW8JD41_9GAMM</name>
<dbReference type="InterPro" id="IPR029058">
    <property type="entry name" value="AB_hydrolase_fold"/>
</dbReference>
<reference evidence="2" key="1">
    <citation type="submission" date="2023-08" db="EMBL/GenBank/DDBJ databases">
        <title>Emergence of clinically-relevant ST2 carbapenem-resistant Acinetobacter baumannii strains in hospital sewages in Zhejiang, East of China.</title>
        <authorList>
            <person name="Kaichao C."/>
            <person name="Zhang R."/>
        </authorList>
    </citation>
    <scope>NUCLEOTIDE SEQUENCE</scope>
    <source>
        <strain evidence="2">M-RB-37</strain>
    </source>
</reference>
<sequence length="298" mass="32631">MLGYVKNNNIQLNYQTFGHHKDETIVLIAGLGSQMIHWNVAFCLQLAEQGFHVIRFDHRDVGLSTHLDHLAAPSFSDLVDAMTFGKNITIPYTLDDMVEDTIGLLDALGINQAHIIGRSMGGMIAQLLASQYPQRVSSLTSIMSSTGNPNLPAAKADVMQLLTQATPNPQADFDQYLSDKIKLAKRIASPAYPFDQEAMTALFVEEYHRGYNPNGFKRHLTAIAATGDLRARITNITVPTLVIHGTDDVLIPIECGEDTAKTIASARFLAIEGMGHDIPSALYPHIIAAFGQNLIKHV</sequence>
<protein>
    <submittedName>
        <fullName evidence="2">Alpha/beta hydrolase</fullName>
    </submittedName>
</protein>
<gene>
    <name evidence="2" type="ORF">RFH47_12415</name>
</gene>
<dbReference type="Pfam" id="PF00561">
    <property type="entry name" value="Abhydrolase_1"/>
    <property type="match status" value="1"/>
</dbReference>
<feature type="domain" description="AB hydrolase-1" evidence="1">
    <location>
        <begin position="24"/>
        <end position="278"/>
    </location>
</feature>
<dbReference type="Proteomes" id="UP001243844">
    <property type="component" value="Unassembled WGS sequence"/>
</dbReference>
<dbReference type="PANTHER" id="PTHR43433:SF5">
    <property type="entry name" value="AB HYDROLASE-1 DOMAIN-CONTAINING PROTEIN"/>
    <property type="match status" value="1"/>
</dbReference>
<dbReference type="GO" id="GO:0004806">
    <property type="term" value="F:triacylglycerol lipase activity"/>
    <property type="evidence" value="ECO:0007669"/>
    <property type="project" value="TreeGrafter"/>
</dbReference>
<dbReference type="GO" id="GO:0046503">
    <property type="term" value="P:glycerolipid catabolic process"/>
    <property type="evidence" value="ECO:0007669"/>
    <property type="project" value="TreeGrafter"/>
</dbReference>
<dbReference type="PANTHER" id="PTHR43433">
    <property type="entry name" value="HYDROLASE, ALPHA/BETA FOLD FAMILY PROTEIN"/>
    <property type="match status" value="1"/>
</dbReference>
<comment type="caution">
    <text evidence="2">The sequence shown here is derived from an EMBL/GenBank/DDBJ whole genome shotgun (WGS) entry which is preliminary data.</text>
</comment>
<accession>A0AAW8JD41</accession>
<dbReference type="InterPro" id="IPR000073">
    <property type="entry name" value="AB_hydrolase_1"/>
</dbReference>
<organism evidence="2 3">
    <name type="scientific">Acinetobacter rudis</name>
    <dbReference type="NCBI Taxonomy" id="632955"/>
    <lineage>
        <taxon>Bacteria</taxon>
        <taxon>Pseudomonadati</taxon>
        <taxon>Pseudomonadota</taxon>
        <taxon>Gammaproteobacteria</taxon>
        <taxon>Moraxellales</taxon>
        <taxon>Moraxellaceae</taxon>
        <taxon>Acinetobacter</taxon>
    </lineage>
</organism>
<dbReference type="Gene3D" id="3.40.50.1820">
    <property type="entry name" value="alpha/beta hydrolase"/>
    <property type="match status" value="1"/>
</dbReference>
<dbReference type="InterPro" id="IPR050471">
    <property type="entry name" value="AB_hydrolase"/>
</dbReference>
<dbReference type="RefSeq" id="WP_308981783.1">
    <property type="nucleotide sequence ID" value="NZ_JAVIDL010000026.1"/>
</dbReference>
<proteinExistence type="predicted"/>
<dbReference type="EMBL" id="JAVIDL010000026">
    <property type="protein sequence ID" value="MDQ8936520.1"/>
    <property type="molecule type" value="Genomic_DNA"/>
</dbReference>